<evidence type="ECO:0000313" key="2">
    <source>
        <dbReference type="Proteomes" id="UP000258927"/>
    </source>
</evidence>
<evidence type="ECO:0000313" key="1">
    <source>
        <dbReference type="EMBL" id="AVX04460.1"/>
    </source>
</evidence>
<name>A0A2R4MEM8_9HYPH</name>
<dbReference type="STRING" id="1122213.GCA_000423365_02236"/>
<dbReference type="CDD" id="cd18773">
    <property type="entry name" value="PDC1_HK_sensor"/>
    <property type="match status" value="1"/>
</dbReference>
<proteinExistence type="predicted"/>
<sequence>MLSRFFIIFGLLAVFGQHVGASEYEDLLNEIVAGPIAVVVSRDQVRAAIARQNKQTESYSQNEILALDEKWRAELQAEHQPLISNVLERDLSDYLKRIQRNSEGVITEIIITDAVGLNVGLSKVTSDYWQGDEEKWRVPFQSGRINLGEVSLDDSTGKVQAQISVPVRDSRNQTIGTATFAVRVGSD</sequence>
<reference evidence="1 2" key="1">
    <citation type="submission" date="2017-05" db="EMBL/GenBank/DDBJ databases">
        <title>Genome Analysis of Maritalea myrionectae HL2708#5.</title>
        <authorList>
            <consortium name="Cotde Inc.-PKNU"/>
            <person name="Jang D."/>
            <person name="Oh H.-M."/>
        </authorList>
    </citation>
    <scope>NUCLEOTIDE SEQUENCE [LARGE SCALE GENOMIC DNA]</scope>
    <source>
        <strain evidence="1 2">HL2708#5</strain>
    </source>
</reference>
<dbReference type="KEGG" id="mmyr:MXMO3_01936"/>
<gene>
    <name evidence="1" type="ORF">MXMO3_01936</name>
</gene>
<dbReference type="EMBL" id="CP021330">
    <property type="protein sequence ID" value="AVX04460.1"/>
    <property type="molecule type" value="Genomic_DNA"/>
</dbReference>
<organism evidence="1 2">
    <name type="scientific">Maritalea myrionectae</name>
    <dbReference type="NCBI Taxonomy" id="454601"/>
    <lineage>
        <taxon>Bacteria</taxon>
        <taxon>Pseudomonadati</taxon>
        <taxon>Pseudomonadota</taxon>
        <taxon>Alphaproteobacteria</taxon>
        <taxon>Hyphomicrobiales</taxon>
        <taxon>Devosiaceae</taxon>
        <taxon>Maritalea</taxon>
    </lineage>
</organism>
<accession>A0A2R4MEM8</accession>
<dbReference type="AlphaFoldDB" id="A0A2R4MEM8"/>
<dbReference type="Proteomes" id="UP000258927">
    <property type="component" value="Chromosome"/>
</dbReference>
<protein>
    <submittedName>
        <fullName evidence="1">Uncharacterized protein</fullName>
    </submittedName>
</protein>
<keyword evidence="2" id="KW-1185">Reference proteome</keyword>